<dbReference type="KEGG" id="ccos:Pan44_27450"/>
<dbReference type="InterPro" id="IPR007831">
    <property type="entry name" value="T2SS_GspE_N"/>
</dbReference>
<accession>A0A517SF49</accession>
<keyword evidence="2" id="KW-0472">Membrane</keyword>
<sequence>MDFYKEWLGIPEGQRPPDHYELLRIKRFEDDLDKIRAHYKKLNTHVRKYATGQYSMQSQDMLNEMAKAMLCLTDIERKRDYDEGMGREFPPERDEFGRQPLLDVLIRQGNIERSQKSEIEEFADRRGLSHRDAVVQMKLVDAEMAAKALAQQLGYSYIDLEDVLPEDSALDLVPRSLVKQYSFIPLFVDDDRLMIATIDEIEHELEEELRLRYGVPVRPVIAVPRAINQGIAKYYAPGMRDEVEAPAPQPKAKSGKKAEKGDTKARDGKKPDKSAAKKGGKPAELSDEEKQSRKQMGILMMCVSIMIPCFTHVLLNSMGTLRVTQPWVTKFWLVTLLTAPPTIGYVLLSYWKPLKNK</sequence>
<dbReference type="SUPFAM" id="SSF160246">
    <property type="entry name" value="EspE N-terminal domain-like"/>
    <property type="match status" value="1"/>
</dbReference>
<dbReference type="PROSITE" id="PS50076">
    <property type="entry name" value="DNAJ_2"/>
    <property type="match status" value="1"/>
</dbReference>
<dbReference type="Gene3D" id="3.30.300.160">
    <property type="entry name" value="Type II secretion system, protein E, N-terminal domain"/>
    <property type="match status" value="1"/>
</dbReference>
<dbReference type="AlphaFoldDB" id="A0A517SF49"/>
<evidence type="ECO:0000313" key="4">
    <source>
        <dbReference type="EMBL" id="QDT54710.1"/>
    </source>
</evidence>
<gene>
    <name evidence="4" type="ORF">Pan44_27450</name>
</gene>
<name>A0A517SF49_9PLAN</name>
<dbReference type="OrthoDB" id="291302at2"/>
<dbReference type="InterPro" id="IPR037257">
    <property type="entry name" value="T2SS_E_N_sf"/>
</dbReference>
<protein>
    <submittedName>
        <fullName evidence="4">Bacteriophage N4 adsorption protein B</fullName>
    </submittedName>
</protein>
<keyword evidence="2" id="KW-1133">Transmembrane helix</keyword>
<dbReference type="InterPro" id="IPR001623">
    <property type="entry name" value="DnaJ_domain"/>
</dbReference>
<evidence type="ECO:0000259" key="3">
    <source>
        <dbReference type="PROSITE" id="PS50076"/>
    </source>
</evidence>
<organism evidence="4 5">
    <name type="scientific">Caulifigura coniformis</name>
    <dbReference type="NCBI Taxonomy" id="2527983"/>
    <lineage>
        <taxon>Bacteria</taxon>
        <taxon>Pseudomonadati</taxon>
        <taxon>Planctomycetota</taxon>
        <taxon>Planctomycetia</taxon>
        <taxon>Planctomycetales</taxon>
        <taxon>Planctomycetaceae</taxon>
        <taxon>Caulifigura</taxon>
    </lineage>
</organism>
<feature type="transmembrane region" description="Helical" evidence="2">
    <location>
        <begin position="331"/>
        <end position="351"/>
    </location>
</feature>
<feature type="domain" description="J" evidence="3">
    <location>
        <begin position="18"/>
        <end position="85"/>
    </location>
</feature>
<dbReference type="EMBL" id="CP036271">
    <property type="protein sequence ID" value="QDT54710.1"/>
    <property type="molecule type" value="Genomic_DNA"/>
</dbReference>
<evidence type="ECO:0000313" key="5">
    <source>
        <dbReference type="Proteomes" id="UP000315700"/>
    </source>
</evidence>
<dbReference type="Proteomes" id="UP000315700">
    <property type="component" value="Chromosome"/>
</dbReference>
<keyword evidence="5" id="KW-1185">Reference proteome</keyword>
<proteinExistence type="predicted"/>
<feature type="transmembrane region" description="Helical" evidence="2">
    <location>
        <begin position="298"/>
        <end position="319"/>
    </location>
</feature>
<dbReference type="InParanoid" id="A0A517SF49"/>
<evidence type="ECO:0000256" key="2">
    <source>
        <dbReference type="SAM" id="Phobius"/>
    </source>
</evidence>
<evidence type="ECO:0000256" key="1">
    <source>
        <dbReference type="SAM" id="MobiDB-lite"/>
    </source>
</evidence>
<keyword evidence="2" id="KW-0812">Transmembrane</keyword>
<feature type="region of interest" description="Disordered" evidence="1">
    <location>
        <begin position="243"/>
        <end position="290"/>
    </location>
</feature>
<feature type="compositionally biased region" description="Basic and acidic residues" evidence="1">
    <location>
        <begin position="256"/>
        <end position="275"/>
    </location>
</feature>
<dbReference type="RefSeq" id="WP_145030548.1">
    <property type="nucleotide sequence ID" value="NZ_CP036271.1"/>
</dbReference>
<dbReference type="Pfam" id="PF05157">
    <property type="entry name" value="MshEN"/>
    <property type="match status" value="1"/>
</dbReference>
<reference evidence="4 5" key="1">
    <citation type="submission" date="2019-02" db="EMBL/GenBank/DDBJ databases">
        <title>Deep-cultivation of Planctomycetes and their phenomic and genomic characterization uncovers novel biology.</title>
        <authorList>
            <person name="Wiegand S."/>
            <person name="Jogler M."/>
            <person name="Boedeker C."/>
            <person name="Pinto D."/>
            <person name="Vollmers J."/>
            <person name="Rivas-Marin E."/>
            <person name="Kohn T."/>
            <person name="Peeters S.H."/>
            <person name="Heuer A."/>
            <person name="Rast P."/>
            <person name="Oberbeckmann S."/>
            <person name="Bunk B."/>
            <person name="Jeske O."/>
            <person name="Meyerdierks A."/>
            <person name="Storesund J.E."/>
            <person name="Kallscheuer N."/>
            <person name="Luecker S."/>
            <person name="Lage O.M."/>
            <person name="Pohl T."/>
            <person name="Merkel B.J."/>
            <person name="Hornburger P."/>
            <person name="Mueller R.-W."/>
            <person name="Bruemmer F."/>
            <person name="Labrenz M."/>
            <person name="Spormann A.M."/>
            <person name="Op den Camp H."/>
            <person name="Overmann J."/>
            <person name="Amann R."/>
            <person name="Jetten M.S.M."/>
            <person name="Mascher T."/>
            <person name="Medema M.H."/>
            <person name="Devos D.P."/>
            <person name="Kaster A.-K."/>
            <person name="Ovreas L."/>
            <person name="Rohde M."/>
            <person name="Galperin M.Y."/>
            <person name="Jogler C."/>
        </authorList>
    </citation>
    <scope>NUCLEOTIDE SEQUENCE [LARGE SCALE GENOMIC DNA]</scope>
    <source>
        <strain evidence="4 5">Pan44</strain>
    </source>
</reference>